<feature type="domain" description="EGF-like" evidence="20">
    <location>
        <begin position="159"/>
        <end position="191"/>
    </location>
</feature>
<dbReference type="InterPro" id="IPR013111">
    <property type="entry name" value="EGF_extracell"/>
</dbReference>
<dbReference type="PROSITE" id="PS01187">
    <property type="entry name" value="EGF_CA"/>
    <property type="match status" value="7"/>
</dbReference>
<feature type="region of interest" description="Disordered" evidence="18">
    <location>
        <begin position="772"/>
        <end position="845"/>
    </location>
</feature>
<feature type="compositionally biased region" description="Basic and acidic residues" evidence="18">
    <location>
        <begin position="536"/>
        <end position="545"/>
    </location>
</feature>
<proteinExistence type="inferred from homology"/>
<dbReference type="FunFam" id="3.90.290.10:FF:000001">
    <property type="entry name" value="Latent-transforming growth factor beta-binding protein 3 isoform 1"/>
    <property type="match status" value="1"/>
</dbReference>
<organism evidence="22 23">
    <name type="scientific">Channa argus</name>
    <name type="common">Northern snakehead</name>
    <name type="synonym">Ophicephalus argus</name>
    <dbReference type="NCBI Taxonomy" id="215402"/>
    <lineage>
        <taxon>Eukaryota</taxon>
        <taxon>Metazoa</taxon>
        <taxon>Chordata</taxon>
        <taxon>Craniata</taxon>
        <taxon>Vertebrata</taxon>
        <taxon>Euteleostomi</taxon>
        <taxon>Actinopterygii</taxon>
        <taxon>Neopterygii</taxon>
        <taxon>Teleostei</taxon>
        <taxon>Neoteleostei</taxon>
        <taxon>Acanthomorphata</taxon>
        <taxon>Anabantaria</taxon>
        <taxon>Anabantiformes</taxon>
        <taxon>Channoidei</taxon>
        <taxon>Channidae</taxon>
        <taxon>Channa</taxon>
    </lineage>
</organism>
<keyword evidence="10" id="KW-0340">Growth factor binding</keyword>
<dbReference type="Pfam" id="PF00683">
    <property type="entry name" value="TB"/>
    <property type="match status" value="3"/>
</dbReference>
<evidence type="ECO:0000256" key="19">
    <source>
        <dbReference type="SAM" id="SignalP"/>
    </source>
</evidence>
<comment type="subunit">
    <text evidence="14">Interacts with TGFB1; associates via disulfide bonds with the Latency-associated peptide chain (LAP) regulatory chain of TGFB1, leading to regulate activation of TGF-beta-1. LTBP1 does not bind directly to TGF-beta-1, the active chain of TGFB1. Interacts (via C-terminal domain) with FBN1 (via N-terminal domain). Interacts with FBN2. Interacts with ADAMTSL2. Interacts with EFEMP2.</text>
</comment>
<dbReference type="FunFam" id="2.10.25.10:FF:000005">
    <property type="entry name" value="Fibrillin 2"/>
    <property type="match status" value="2"/>
</dbReference>
<feature type="disulfide bond" evidence="17">
    <location>
        <begin position="181"/>
        <end position="190"/>
    </location>
</feature>
<feature type="domain" description="EGF-like" evidence="20">
    <location>
        <begin position="412"/>
        <end position="444"/>
    </location>
</feature>
<feature type="compositionally biased region" description="Polar residues" evidence="18">
    <location>
        <begin position="119"/>
        <end position="131"/>
    </location>
</feature>
<keyword evidence="8 17" id="KW-1015">Disulfide bond</keyword>
<dbReference type="EMBL" id="CM015727">
    <property type="protein sequence ID" value="KAF3701297.1"/>
    <property type="molecule type" value="Genomic_DNA"/>
</dbReference>
<feature type="region of interest" description="Disordered" evidence="18">
    <location>
        <begin position="512"/>
        <end position="562"/>
    </location>
</feature>
<dbReference type="InterPro" id="IPR009030">
    <property type="entry name" value="Growth_fac_rcpt_cys_sf"/>
</dbReference>
<dbReference type="Pfam" id="PF07645">
    <property type="entry name" value="EGF_CA"/>
    <property type="match status" value="11"/>
</dbReference>
<evidence type="ECO:0000259" key="21">
    <source>
        <dbReference type="PROSITE" id="PS51364"/>
    </source>
</evidence>
<feature type="domain" description="EGF-like" evidence="20">
    <location>
        <begin position="934"/>
        <end position="973"/>
    </location>
</feature>
<dbReference type="InterPro" id="IPR000152">
    <property type="entry name" value="EGF-type_Asp/Asn_hydroxyl_site"/>
</dbReference>
<dbReference type="SMART" id="SM00181">
    <property type="entry name" value="EGF"/>
    <property type="match status" value="17"/>
</dbReference>
<feature type="region of interest" description="Disordered" evidence="18">
    <location>
        <begin position="25"/>
        <end position="134"/>
    </location>
</feature>
<evidence type="ECO:0000256" key="7">
    <source>
        <dbReference type="ARBA" id="ARBA00022737"/>
    </source>
</evidence>
<evidence type="ECO:0000256" key="5">
    <source>
        <dbReference type="ARBA" id="ARBA00022553"/>
    </source>
</evidence>
<evidence type="ECO:0000256" key="1">
    <source>
        <dbReference type="ARBA" id="ARBA00004498"/>
    </source>
</evidence>
<dbReference type="Proteomes" id="UP000503349">
    <property type="component" value="Chromosome 16"/>
</dbReference>
<feature type="region of interest" description="Disordered" evidence="18">
    <location>
        <begin position="210"/>
        <end position="231"/>
    </location>
</feature>
<feature type="compositionally biased region" description="Low complexity" evidence="18">
    <location>
        <begin position="776"/>
        <end position="794"/>
    </location>
</feature>
<feature type="domain" description="EGF-like" evidence="20">
    <location>
        <begin position="1098"/>
        <end position="1139"/>
    </location>
</feature>
<comment type="function">
    <text evidence="13">Key regulator of transforming growth factor beta (TGFB1, TGFB2 and TGFB3) that controls TGF-beta activation by maintaining it in a latent state during storage in extracellular space. Associates specifically via disulfide bonds with the Latency-associated peptide (LAP), which is the regulatory chain of TGF-beta, and regulates integrin-dependent activation of TGF-beta. Outcompeted by LRRC32/GARP for binding to LAP regulatory chain of TGF-beta.</text>
</comment>
<evidence type="ECO:0000256" key="14">
    <source>
        <dbReference type="ARBA" id="ARBA00062844"/>
    </source>
</evidence>
<feature type="disulfide bond" evidence="17">
    <location>
        <begin position="163"/>
        <end position="173"/>
    </location>
</feature>
<dbReference type="CDD" id="cd00054">
    <property type="entry name" value="EGF_CA"/>
    <property type="match status" value="10"/>
</dbReference>
<dbReference type="GO" id="GO:0005509">
    <property type="term" value="F:calcium ion binding"/>
    <property type="evidence" value="ECO:0007669"/>
    <property type="project" value="InterPro"/>
</dbReference>
<dbReference type="FunFam" id="2.10.25.10:FF:000205">
    <property type="entry name" value="latent-transforming growth factor beta-binding protein 1 isoform X1"/>
    <property type="match status" value="1"/>
</dbReference>
<dbReference type="SMART" id="SM00179">
    <property type="entry name" value="EGF_CA"/>
    <property type="match status" value="15"/>
</dbReference>
<dbReference type="Pfam" id="PF12662">
    <property type="entry name" value="cEGF"/>
    <property type="match status" value="1"/>
</dbReference>
<evidence type="ECO:0000256" key="9">
    <source>
        <dbReference type="ARBA" id="ARBA00023180"/>
    </source>
</evidence>
<dbReference type="InterPro" id="IPR049883">
    <property type="entry name" value="NOTCH1_EGF-like"/>
</dbReference>
<dbReference type="FunFam" id="2.10.25.10:FF:000056">
    <property type="entry name" value="Latent-transforming growth factor beta-binding protein 3 isoform 2"/>
    <property type="match status" value="1"/>
</dbReference>
<comment type="caution">
    <text evidence="17">Lacks conserved residue(s) required for the propagation of feature annotation.</text>
</comment>
<evidence type="ECO:0000256" key="11">
    <source>
        <dbReference type="ARBA" id="ARBA00023278"/>
    </source>
</evidence>
<evidence type="ECO:0000313" key="23">
    <source>
        <dbReference type="Proteomes" id="UP000503349"/>
    </source>
</evidence>
<dbReference type="InterPro" id="IPR013032">
    <property type="entry name" value="EGF-like_CS"/>
</dbReference>
<dbReference type="FunFam" id="2.10.25.10:FF:000160">
    <property type="entry name" value="latent-transforming growth factor beta-binding protein 4 isoform X2"/>
    <property type="match status" value="1"/>
</dbReference>
<keyword evidence="2" id="KW-0964">Secreted</keyword>
<dbReference type="PROSITE" id="PS01186">
    <property type="entry name" value="EGF_2"/>
    <property type="match status" value="7"/>
</dbReference>
<dbReference type="FunFam" id="2.10.25.10:FF:000046">
    <property type="entry name" value="Latent-transforming growth factor beta-binding protein 1 isoform x2"/>
    <property type="match status" value="1"/>
</dbReference>
<evidence type="ECO:0000259" key="20">
    <source>
        <dbReference type="PROSITE" id="PS50026"/>
    </source>
</evidence>
<feature type="compositionally biased region" description="Polar residues" evidence="18">
    <location>
        <begin position="823"/>
        <end position="832"/>
    </location>
</feature>
<dbReference type="SUPFAM" id="SSF57184">
    <property type="entry name" value="Growth factor receptor domain"/>
    <property type="match status" value="5"/>
</dbReference>
<dbReference type="SUPFAM" id="SSF57196">
    <property type="entry name" value="EGF/Laminin"/>
    <property type="match status" value="3"/>
</dbReference>
<feature type="compositionally biased region" description="Polar residues" evidence="18">
    <location>
        <begin position="325"/>
        <end position="340"/>
    </location>
</feature>
<keyword evidence="9" id="KW-0325">Glycoprotein</keyword>
<feature type="domain" description="TB" evidence="21">
    <location>
        <begin position="1335"/>
        <end position="1381"/>
    </location>
</feature>
<dbReference type="Pfam" id="PF12661">
    <property type="entry name" value="hEGF"/>
    <property type="match status" value="1"/>
</dbReference>
<dbReference type="GO" id="GO:0019838">
    <property type="term" value="F:growth factor binding"/>
    <property type="evidence" value="ECO:0007669"/>
    <property type="project" value="UniProtKB-KW"/>
</dbReference>
<name>A0A6G1QFP4_CHAAH</name>
<evidence type="ECO:0000256" key="15">
    <source>
        <dbReference type="ARBA" id="ARBA00072992"/>
    </source>
</evidence>
<feature type="compositionally biased region" description="Basic and acidic residues" evidence="18">
    <location>
        <begin position="81"/>
        <end position="97"/>
    </location>
</feature>
<gene>
    <name evidence="22" type="ORF">EXN66_Car016985</name>
</gene>
<dbReference type="PANTHER" id="PTHR47333:SF5">
    <property type="entry name" value="FIBRILLIN-3"/>
    <property type="match status" value="1"/>
</dbReference>
<dbReference type="InterPro" id="IPR001881">
    <property type="entry name" value="EGF-like_Ca-bd_dom"/>
</dbReference>
<dbReference type="PANTHER" id="PTHR47333">
    <property type="entry name" value="VON WILLEBRAND FACTOR C AND EGF DOMAIN-CONTAINING PROTEIN"/>
    <property type="match status" value="1"/>
</dbReference>
<feature type="domain" description="TB" evidence="21">
    <location>
        <begin position="683"/>
        <end position="735"/>
    </location>
</feature>
<feature type="signal peptide" evidence="19">
    <location>
        <begin position="1"/>
        <end position="25"/>
    </location>
</feature>
<keyword evidence="4 17" id="KW-0245">EGF-like domain</keyword>
<dbReference type="FunFam" id="2.10.25.10:FF:000019">
    <property type="entry name" value="latent-transforming growth factor beta-binding protein 1 isoform X2"/>
    <property type="match status" value="1"/>
</dbReference>
<reference evidence="22 23" key="1">
    <citation type="submission" date="2019-02" db="EMBL/GenBank/DDBJ databases">
        <title>Opniocepnalus argus genome.</title>
        <authorList>
            <person name="Zhou C."/>
            <person name="Xiao S."/>
        </authorList>
    </citation>
    <scope>NUCLEOTIDE SEQUENCE [LARGE SCALE GENOMIC DNA]</scope>
    <source>
        <strain evidence="22">OARG1902GOOAL</strain>
        <tissue evidence="22">Muscle</tissue>
    </source>
</reference>
<dbReference type="InterPro" id="IPR000742">
    <property type="entry name" value="EGF"/>
</dbReference>
<evidence type="ECO:0000256" key="17">
    <source>
        <dbReference type="PROSITE-ProRule" id="PRU00076"/>
    </source>
</evidence>
<evidence type="ECO:0000256" key="12">
    <source>
        <dbReference type="ARBA" id="ARBA00038081"/>
    </source>
</evidence>
<evidence type="ECO:0000256" key="18">
    <source>
        <dbReference type="SAM" id="MobiDB-lite"/>
    </source>
</evidence>
<feature type="domain" description="EGF-like" evidence="20">
    <location>
        <begin position="633"/>
        <end position="673"/>
    </location>
</feature>
<feature type="region of interest" description="Disordered" evidence="18">
    <location>
        <begin position="313"/>
        <end position="340"/>
    </location>
</feature>
<dbReference type="PROSITE" id="PS00010">
    <property type="entry name" value="ASX_HYDROXYL"/>
    <property type="match status" value="8"/>
</dbReference>
<feature type="domain" description="EGF-like" evidence="20">
    <location>
        <begin position="1561"/>
        <end position="1605"/>
    </location>
</feature>
<dbReference type="PROSITE" id="PS51364">
    <property type="entry name" value="TB"/>
    <property type="match status" value="3"/>
</dbReference>
<dbReference type="Gene3D" id="3.90.290.10">
    <property type="entry name" value="TGF-beta binding (TB) domain"/>
    <property type="match status" value="3"/>
</dbReference>
<protein>
    <recommendedName>
        <fullName evidence="15">Latent-transforming growth factor beta-binding protein 1</fullName>
    </recommendedName>
    <alternativeName>
        <fullName evidence="16">Transforming growth factor beta-1-binding protein 1</fullName>
    </alternativeName>
</protein>
<dbReference type="PROSITE" id="PS00022">
    <property type="entry name" value="EGF_1"/>
    <property type="match status" value="2"/>
</dbReference>
<dbReference type="PROSITE" id="PS50026">
    <property type="entry name" value="EGF_3"/>
    <property type="match status" value="9"/>
</dbReference>
<evidence type="ECO:0000256" key="8">
    <source>
        <dbReference type="ARBA" id="ARBA00023157"/>
    </source>
</evidence>
<feature type="domain" description="EGF-like" evidence="20">
    <location>
        <begin position="1224"/>
        <end position="1266"/>
    </location>
</feature>
<evidence type="ECO:0000313" key="22">
    <source>
        <dbReference type="EMBL" id="KAF3701297.1"/>
    </source>
</evidence>
<keyword evidence="3" id="KW-0272">Extracellular matrix</keyword>
<keyword evidence="11" id="KW-0379">Hydroxylation</keyword>
<dbReference type="InterPro" id="IPR036773">
    <property type="entry name" value="TB_dom_sf"/>
</dbReference>
<dbReference type="FunFam" id="2.10.25.10:FF:000273">
    <property type="entry name" value="Putative latent-transforming growth factor beta-binding protein 2"/>
    <property type="match status" value="1"/>
</dbReference>
<feature type="region of interest" description="Disordered" evidence="18">
    <location>
        <begin position="450"/>
        <end position="475"/>
    </location>
</feature>
<comment type="subcellular location">
    <subcellularLocation>
        <location evidence="1">Secreted</location>
        <location evidence="1">Extracellular space</location>
        <location evidence="1">Extracellular matrix</location>
    </subcellularLocation>
</comment>
<dbReference type="GO" id="GO:0048731">
    <property type="term" value="P:system development"/>
    <property type="evidence" value="ECO:0007669"/>
    <property type="project" value="UniProtKB-ARBA"/>
</dbReference>
<dbReference type="Pfam" id="PF07974">
    <property type="entry name" value="EGF_2"/>
    <property type="match status" value="1"/>
</dbReference>
<evidence type="ECO:0000256" key="13">
    <source>
        <dbReference type="ARBA" id="ARBA00059743"/>
    </source>
</evidence>
<evidence type="ECO:0000256" key="2">
    <source>
        <dbReference type="ARBA" id="ARBA00022525"/>
    </source>
</evidence>
<keyword evidence="5" id="KW-0597">Phosphoprotein</keyword>
<feature type="chain" id="PRO_5026283634" description="Latent-transforming growth factor beta-binding protein 1" evidence="19">
    <location>
        <begin position="26"/>
        <end position="1618"/>
    </location>
</feature>
<keyword evidence="6 19" id="KW-0732">Signal</keyword>
<feature type="disulfide bond" evidence="17">
    <location>
        <begin position="434"/>
        <end position="443"/>
    </location>
</feature>
<feature type="disulfide bond" evidence="17">
    <location>
        <begin position="416"/>
        <end position="426"/>
    </location>
</feature>
<dbReference type="InterPro" id="IPR017878">
    <property type="entry name" value="TB_dom"/>
</dbReference>
<feature type="domain" description="EGF-like" evidence="20">
    <location>
        <begin position="891"/>
        <end position="927"/>
    </location>
</feature>
<reference evidence="23" key="2">
    <citation type="submission" date="2019-02" db="EMBL/GenBank/DDBJ databases">
        <title>Opniocepnalus argus Var Kimnra genome.</title>
        <authorList>
            <person name="Zhou C."/>
            <person name="Xiao S."/>
        </authorList>
    </citation>
    <scope>NUCLEOTIDE SEQUENCE [LARGE SCALE GENOMIC DNA]</scope>
</reference>
<feature type="compositionally biased region" description="Basic and acidic residues" evidence="18">
    <location>
        <begin position="834"/>
        <end position="843"/>
    </location>
</feature>
<dbReference type="InterPro" id="IPR018097">
    <property type="entry name" value="EGF_Ca-bd_CS"/>
</dbReference>
<dbReference type="FunFam" id="3.90.290.10:FF:000002">
    <property type="entry name" value="Latent-transforming growth factor beta-binding protein 3 isoform 1"/>
    <property type="match status" value="1"/>
</dbReference>
<evidence type="ECO:0000256" key="16">
    <source>
        <dbReference type="ARBA" id="ARBA00075443"/>
    </source>
</evidence>
<dbReference type="FunFam" id="2.10.25.10:FF:000014">
    <property type="entry name" value="Latent-transforming growth factor beta-binding protein 3"/>
    <property type="match status" value="2"/>
</dbReference>
<keyword evidence="7" id="KW-0677">Repeat</keyword>
<dbReference type="InterPro" id="IPR052080">
    <property type="entry name" value="vWF_C/EGF_Fibrillin"/>
</dbReference>
<evidence type="ECO:0000256" key="10">
    <source>
        <dbReference type="ARBA" id="ARBA00023183"/>
    </source>
</evidence>
<sequence length="1618" mass="176340">MPEMDRAGFAVLLVLIVAFVRGGASHKDTAGGRNEGAVTDRGVWDQQQSQGRSPRGWEDVPSGKTSAETVRSKSRGTLSHGEARHISRAVPEEHASAPRDVAVRVARQPPSQKHRTRVNNRQSGKPTSASTKRLAGPNVCGGQQCCSGWAFAPGTNRCIKPDCQPPCQNRGSCSRPHTCVCRSGFQGPRCEEVAPEQVYIRDGGSLRRIQPGTNAFKKDQPRKRPSERQAMDIKVHTPQPATTKQPVHTVPIRNTLCAAMPACSGSVAKSFSSCKPVHMQLSIGTSRTVKRYPSSPGPITSNALPSGSYANINGKEHRNWHGHRNSQNNGHSINNHRPNTDSQLYGQFNNALLPAGANLTSNLDRIKIVFTPMLCRRVCSGGRCYNSCEKGDITTVYSETPQHQQPQNQGFRLFFCQIPCLNGGRCTGRDICWCPSNSTGKFCHLPAPTPARPTPHSHKDDRHQGSKPPSHSMYTLPLSNQQVSLHPSLVNVHIQHPPDAEVQVHQVARVQPGQRPATTEGAHSVQQRSQPANGHINEHSIRHSQTDGNGHARPHNPQNGHVGRCFQETVDGQCGKPLPGLTKQDDCCGSVGASWGLNKCQKCPTKPAFAVIANGQVECPKGFKRMNITHCQDVNECLLPGICKNAECLNTKGSYRCTCKPGYMLDAARSHCVSDKAVSDHRELCYRSVSAGTCSMPLAQHITKQICCCSRVGKAWGAGCERCPLPGSDHFKEICPAGHGYTYLRSDVQISLRQLEEEDLQSTGVLWEEQNPTYAQPSSSQPSQTPQIPQYPEYPEQPDEYPLSPEQPLRPFHPARETPKQPGETSPDSSIDNLKPDSKDTIKTESAAGNDKCVRTPAICGRGRCIPVQTGYTCQCEPGFKLSALQTNCIDVNECAEDPCGGKGLCVNSYGSYTCQCHSGYSQVITQNRKFCQDINECSMPNKCQNGKCVNTEGSYTCECNSGYTMSQSGLCEDVDECKNLYSCPNGVCVNTLGSFQCQACGPGFRPVSEGCVDIDECALPTACPHGTCLNTEGSFTCIICQPGFRVSEDGKHCDDVDECLVANVCLGQLCLNTPGSYTCRSCGAGLQPTEDGYSCEDVNECETTVGICGEGECLNTEGSYLCICPDGYTTLGERTGCQDVDECSKDDVCIRGQCLNTDGSFLCLCEAGFKFNADTADCEDQNECKEFGSSVCGALRCENTIGSYRCITGCQPGTEGDETTDCDIDECVNETICGNHGFCENTDGSFHCQCDQGYTNPPGDMSRCVDVNECEMSLALCKEALCENVDGSFLCICPNDNEEFDPITSQCRSLANIPGKPAIRDPQFSSTLSSEERKECYYNLNDANFCDNVLSRNTTKQECCCTVGAGWGDNCEIHPCPVPGRDANECEMFGSDICKNGKCSNLFSTYACYCPSGFYYDNIRLECVDDYAIMCNLPRRGGTDSLRERFGYEYGEGAEDTSESFGPPYWDSYGIPESVPSFNNNDYSIQQPPVRVPILRPREHQPQPVDSRAEHYNGFEGLQSEECGILNGCDNGRCVRVQEGYTCDCFDGYELDLSKMACTDINECEDISDKVPLCQNGQCTNTEGSYKCTCLPGFVASAQPHKCIPGIPESGLRKARD</sequence>
<evidence type="ECO:0000256" key="4">
    <source>
        <dbReference type="ARBA" id="ARBA00022536"/>
    </source>
</evidence>
<feature type="domain" description="EGF-like" evidence="20">
    <location>
        <begin position="1140"/>
        <end position="1180"/>
    </location>
</feature>
<dbReference type="InterPro" id="IPR026823">
    <property type="entry name" value="cEGF"/>
</dbReference>
<comment type="similarity">
    <text evidence="12">Belongs to the LTBP family.</text>
</comment>
<evidence type="ECO:0000256" key="6">
    <source>
        <dbReference type="ARBA" id="ARBA00022729"/>
    </source>
</evidence>
<dbReference type="SUPFAM" id="SSF57581">
    <property type="entry name" value="TB module/8-cys domain"/>
    <property type="match status" value="3"/>
</dbReference>
<feature type="compositionally biased region" description="Basic and acidic residues" evidence="18">
    <location>
        <begin position="216"/>
        <end position="231"/>
    </location>
</feature>
<evidence type="ECO:0000256" key="3">
    <source>
        <dbReference type="ARBA" id="ARBA00022530"/>
    </source>
</evidence>
<keyword evidence="23" id="KW-1185">Reference proteome</keyword>
<feature type="domain" description="TB" evidence="21">
    <location>
        <begin position="563"/>
        <end position="605"/>
    </location>
</feature>
<dbReference type="Gene3D" id="2.10.25.10">
    <property type="entry name" value="Laminin"/>
    <property type="match status" value="15"/>
</dbReference>
<accession>A0A6G1QFP4</accession>